<feature type="domain" description="Radical SAM core" evidence="10">
    <location>
        <begin position="1"/>
        <end position="227"/>
    </location>
</feature>
<dbReference type="eggNOG" id="COG0635">
    <property type="taxonomic scope" value="Bacteria"/>
</dbReference>
<protein>
    <recommendedName>
        <fullName evidence="2 9">Heme chaperone HemW</fullName>
    </recommendedName>
</protein>
<dbReference type="Pfam" id="PF04055">
    <property type="entry name" value="Radical_SAM"/>
    <property type="match status" value="1"/>
</dbReference>
<evidence type="ECO:0000256" key="5">
    <source>
        <dbReference type="ARBA" id="ARBA00022723"/>
    </source>
</evidence>
<dbReference type="EMBL" id="CP001708">
    <property type="protein sequence ID" value="ACV29196.1"/>
    <property type="molecule type" value="Genomic_DNA"/>
</dbReference>
<dbReference type="HOGENOM" id="CLU_027579_2_2_9"/>
<evidence type="ECO:0000256" key="4">
    <source>
        <dbReference type="ARBA" id="ARBA00022691"/>
    </source>
</evidence>
<keyword evidence="3 9" id="KW-0349">Heme</keyword>
<keyword evidence="7 9" id="KW-0411">Iron-sulfur</keyword>
<dbReference type="GO" id="GO:0005737">
    <property type="term" value="C:cytoplasm"/>
    <property type="evidence" value="ECO:0007669"/>
    <property type="project" value="UniProtKB-SubCell"/>
</dbReference>
<dbReference type="SMART" id="SM00729">
    <property type="entry name" value="Elp3"/>
    <property type="match status" value="1"/>
</dbReference>
<dbReference type="KEGG" id="apr:Apre_1170"/>
<dbReference type="InterPro" id="IPR013785">
    <property type="entry name" value="Aldolase_TIM"/>
</dbReference>
<dbReference type="Pfam" id="PF06969">
    <property type="entry name" value="HemN_C"/>
    <property type="match status" value="1"/>
</dbReference>
<dbReference type="InterPro" id="IPR006638">
    <property type="entry name" value="Elp3/MiaA/NifB-like_rSAM"/>
</dbReference>
<evidence type="ECO:0000256" key="8">
    <source>
        <dbReference type="ARBA" id="ARBA00023186"/>
    </source>
</evidence>
<keyword evidence="8 9" id="KW-0143">Chaperone</keyword>
<accession>C7RDD3</accession>
<organism evidence="11 12">
    <name type="scientific">Anaerococcus prevotii (strain ATCC 9321 / DSM 20548 / JCM 6508 / NCTC 11806 / PC1)</name>
    <name type="common">Peptostreptococcus prevotii</name>
    <name type="synonym">Peptococcus prevotii</name>
    <dbReference type="NCBI Taxonomy" id="525919"/>
    <lineage>
        <taxon>Bacteria</taxon>
        <taxon>Bacillati</taxon>
        <taxon>Bacillota</taxon>
        <taxon>Tissierellia</taxon>
        <taxon>Tissierellales</taxon>
        <taxon>Peptoniphilaceae</taxon>
        <taxon>Anaerococcus</taxon>
    </lineage>
</organism>
<dbReference type="InterPro" id="IPR010723">
    <property type="entry name" value="HemN_C"/>
</dbReference>
<dbReference type="STRING" id="525919.Apre_1170"/>
<dbReference type="InterPro" id="IPR034505">
    <property type="entry name" value="Coproporphyrinogen-III_oxidase"/>
</dbReference>
<keyword evidence="9" id="KW-0963">Cytoplasm</keyword>
<keyword evidence="6 9" id="KW-0408">Iron</keyword>
<dbReference type="InterPro" id="IPR004559">
    <property type="entry name" value="HemW-like"/>
</dbReference>
<evidence type="ECO:0000256" key="7">
    <source>
        <dbReference type="ARBA" id="ARBA00023014"/>
    </source>
</evidence>
<dbReference type="GO" id="GO:0051539">
    <property type="term" value="F:4 iron, 4 sulfur cluster binding"/>
    <property type="evidence" value="ECO:0007669"/>
    <property type="project" value="UniProtKB-UniRule"/>
</dbReference>
<dbReference type="Gene3D" id="3.20.20.70">
    <property type="entry name" value="Aldolase class I"/>
    <property type="match status" value="1"/>
</dbReference>
<keyword evidence="5 9" id="KW-0479">Metal-binding</keyword>
<evidence type="ECO:0000313" key="11">
    <source>
        <dbReference type="EMBL" id="ACV29196.1"/>
    </source>
</evidence>
<dbReference type="PROSITE" id="PS51918">
    <property type="entry name" value="RADICAL_SAM"/>
    <property type="match status" value="1"/>
</dbReference>
<gene>
    <name evidence="11" type="ordered locus">Apre_1170</name>
</gene>
<dbReference type="GO" id="GO:0004109">
    <property type="term" value="F:coproporphyrinogen oxidase activity"/>
    <property type="evidence" value="ECO:0007669"/>
    <property type="project" value="InterPro"/>
</dbReference>
<dbReference type="InterPro" id="IPR058240">
    <property type="entry name" value="rSAM_sf"/>
</dbReference>
<evidence type="ECO:0000256" key="1">
    <source>
        <dbReference type="ARBA" id="ARBA00006100"/>
    </source>
</evidence>
<keyword evidence="9" id="KW-0004">4Fe-4S</keyword>
<comment type="similarity">
    <text evidence="1">Belongs to the anaerobic coproporphyrinogen-III oxidase family. HemW subfamily.</text>
</comment>
<sequence>MLHTYSFLSKKCYYCDFCAYMNVENRVEPYIKNLIKEIKLYQERLNIEIDTIHIGGGTPSYVDAKYIEEIVNEIKKFKIEKIKEFTIECNPNSISKEKLAIYKDIGINRISLGVQSFDDEVLKEIGRNHTADIALKDIDMIRDAGFDNLSFDLMLNLPRQTYKSVKNELAMVKKISPEHISWYSLILEEGSRFYALDKKGKLGLMEDDLEVVIFSYLVDSLDKLGLKRYEISNFAKASKESIHNKKYWNIDDYIAFGLGASGFLSNKRYTNTRNFVKYDKAIREARYPIVFEEFIDKDEREKEYIIFKLRESEGINLREFKEKFACDFLVKYQDVIEKFKDQDFYKLDDNFYFTKKGMSLSNEFYIEII</sequence>
<evidence type="ECO:0000259" key="10">
    <source>
        <dbReference type="PROSITE" id="PS51918"/>
    </source>
</evidence>
<dbReference type="Proteomes" id="UP000002294">
    <property type="component" value="Chromosome"/>
</dbReference>
<dbReference type="AlphaFoldDB" id="C7RDD3"/>
<evidence type="ECO:0000256" key="6">
    <source>
        <dbReference type="ARBA" id="ARBA00023004"/>
    </source>
</evidence>
<name>C7RDD3_ANAPD</name>
<dbReference type="PANTHER" id="PTHR13932:SF5">
    <property type="entry name" value="RADICAL S-ADENOSYL METHIONINE DOMAIN-CONTAINING PROTEIN 1, MITOCHONDRIAL"/>
    <property type="match status" value="1"/>
</dbReference>
<dbReference type="PANTHER" id="PTHR13932">
    <property type="entry name" value="COPROPORPHYRINIGEN III OXIDASE"/>
    <property type="match status" value="1"/>
</dbReference>
<dbReference type="GO" id="GO:0006779">
    <property type="term" value="P:porphyrin-containing compound biosynthetic process"/>
    <property type="evidence" value="ECO:0007669"/>
    <property type="project" value="InterPro"/>
</dbReference>
<dbReference type="InterPro" id="IPR007197">
    <property type="entry name" value="rSAM"/>
</dbReference>
<evidence type="ECO:0000313" key="12">
    <source>
        <dbReference type="Proteomes" id="UP000002294"/>
    </source>
</evidence>
<dbReference type="GO" id="GO:0046872">
    <property type="term" value="F:metal ion binding"/>
    <property type="evidence" value="ECO:0007669"/>
    <property type="project" value="UniProtKB-UniRule"/>
</dbReference>
<dbReference type="NCBIfam" id="TIGR00539">
    <property type="entry name" value="hemN_rel"/>
    <property type="match status" value="1"/>
</dbReference>
<evidence type="ECO:0000256" key="2">
    <source>
        <dbReference type="ARBA" id="ARBA00017228"/>
    </source>
</evidence>
<evidence type="ECO:0000256" key="3">
    <source>
        <dbReference type="ARBA" id="ARBA00022617"/>
    </source>
</evidence>
<keyword evidence="4 9" id="KW-0949">S-adenosyl-L-methionine</keyword>
<evidence type="ECO:0000256" key="9">
    <source>
        <dbReference type="RuleBase" id="RU364116"/>
    </source>
</evidence>
<dbReference type="SUPFAM" id="SSF102114">
    <property type="entry name" value="Radical SAM enzymes"/>
    <property type="match status" value="1"/>
</dbReference>
<proteinExistence type="inferred from homology"/>
<comment type="subcellular location">
    <subcellularLocation>
        <location evidence="9">Cytoplasm</location>
    </subcellularLocation>
</comment>
<reference evidence="11 12" key="1">
    <citation type="journal article" date="2009" name="Stand. Genomic Sci.">
        <title>Complete genome sequence of Anaerococcus prevotii type strain (PC1).</title>
        <authorList>
            <person name="Labutti K."/>
            <person name="Pukall R."/>
            <person name="Steenblock K."/>
            <person name="Glavina Del Rio T."/>
            <person name="Tice H."/>
            <person name="Copeland A."/>
            <person name="Cheng J.F."/>
            <person name="Lucas S."/>
            <person name="Chen F."/>
            <person name="Nolan M."/>
            <person name="Bruce D."/>
            <person name="Goodwin L."/>
            <person name="Pitluck S."/>
            <person name="Ivanova N."/>
            <person name="Mavromatis K."/>
            <person name="Ovchinnikova G."/>
            <person name="Pati A."/>
            <person name="Chen A."/>
            <person name="Palaniappan K."/>
            <person name="Land M."/>
            <person name="Hauser L."/>
            <person name="Chang Y.J."/>
            <person name="Jeffries C.D."/>
            <person name="Chain P."/>
            <person name="Saunders E."/>
            <person name="Brettin T."/>
            <person name="Detter J.C."/>
            <person name="Han C."/>
            <person name="Goker M."/>
            <person name="Bristow J."/>
            <person name="Eisen J.A."/>
            <person name="Markowitz V."/>
            <person name="Hugenholtz P."/>
            <person name="Kyrpides N.C."/>
            <person name="Klenk H.P."/>
            <person name="Lapidus A."/>
        </authorList>
    </citation>
    <scope>NUCLEOTIDE SEQUENCE [LARGE SCALE GENOMIC DNA]</scope>
    <source>
        <strain evidence="12">ATCC 9321 / DSM 20548 / JCM 6508 / NCTC 11806 / PC1</strain>
    </source>
</reference>
<comment type="function">
    <text evidence="9">Probably acts as a heme chaperone, transferring heme to an unknown acceptor. Binds one molecule of heme per monomer, possibly covalently. Binds 1 [4Fe-4S] cluster. The cluster is coordinated with 3 cysteines and an exchangeable S-adenosyl-L-methionine.</text>
</comment>
<keyword evidence="12" id="KW-1185">Reference proteome</keyword>
<dbReference type="CDD" id="cd01335">
    <property type="entry name" value="Radical_SAM"/>
    <property type="match status" value="1"/>
</dbReference>
<keyword evidence="11" id="KW-0560">Oxidoreductase</keyword>